<comment type="caution">
    <text evidence="8">The sequence shown here is derived from an EMBL/GenBank/DDBJ whole genome shotgun (WGS) entry which is preliminary data.</text>
</comment>
<accession>A0A7V2ZH66</accession>
<organism evidence="8">
    <name type="scientific">Ignavibacterium album</name>
    <dbReference type="NCBI Taxonomy" id="591197"/>
    <lineage>
        <taxon>Bacteria</taxon>
        <taxon>Pseudomonadati</taxon>
        <taxon>Ignavibacteriota</taxon>
        <taxon>Ignavibacteria</taxon>
        <taxon>Ignavibacteriales</taxon>
        <taxon>Ignavibacteriaceae</taxon>
        <taxon>Ignavibacterium</taxon>
    </lineage>
</organism>
<comment type="subcellular location">
    <subcellularLocation>
        <location evidence="1">Cell outer membrane</location>
    </subcellularLocation>
</comment>
<evidence type="ECO:0000256" key="5">
    <source>
        <dbReference type="ARBA" id="ARBA00022692"/>
    </source>
</evidence>
<keyword evidence="5" id="KW-0812">Transmembrane</keyword>
<comment type="similarity">
    <text evidence="2">Belongs to the outer membrane factor (OMF) (TC 1.B.17) family.</text>
</comment>
<keyword evidence="4" id="KW-1134">Transmembrane beta strand</keyword>
<name>A0A7V2ZH66_9BACT</name>
<dbReference type="PANTHER" id="PTHR30026">
    <property type="entry name" value="OUTER MEMBRANE PROTEIN TOLC"/>
    <property type="match status" value="1"/>
</dbReference>
<sequence>MKNNMIFLLIVSILFISPTFSQNKIITLDDAINIALENNRDIRLAQMTVEKAGAAVDEAFGYALPSLDLNGSFTHFLRKPKMPFPDFAALLKNATYSILFDENVIPRDNSKFVPVETQLQSFAQSNNYEAQLLLTQTLFSSTVFRGIGASRIYYNLSKAELNNTISKTVLSVQTTFYGVLLAKQIYEITDASFRNAQDNLRNVKALYEQGLVSEFDMLQAEVQVENIRPLVLQMENTLKTAKDGLKVLLGIPHEEAIDITGEIVYTPEELPDEYDLVAEALRSNFGLKSLDLKKQVDEAFIQIDVSEYWPNIAAFGSYSYAGSSDKWNFQNYSSLTVGLSFSINLWKGNRTKNRVEQSTITYKQTEEQMNLYKDFLVTQVRAKYSELKRVQSLVDAQNKNVKVAERAYEIAKIRYKEGTGSQLEIQNADIALKQARTNYIQSVHSYLVTKFELEQLLGRTNQNYLLKYETE</sequence>
<proteinExistence type="inferred from homology"/>
<keyword evidence="3" id="KW-0813">Transport</keyword>
<evidence type="ECO:0000256" key="6">
    <source>
        <dbReference type="ARBA" id="ARBA00023136"/>
    </source>
</evidence>
<keyword evidence="6" id="KW-0472">Membrane</keyword>
<protein>
    <submittedName>
        <fullName evidence="8">TolC family protein</fullName>
    </submittedName>
</protein>
<evidence type="ECO:0000256" key="3">
    <source>
        <dbReference type="ARBA" id="ARBA00022448"/>
    </source>
</evidence>
<evidence type="ECO:0000256" key="4">
    <source>
        <dbReference type="ARBA" id="ARBA00022452"/>
    </source>
</evidence>
<dbReference type="GO" id="GO:1990281">
    <property type="term" value="C:efflux pump complex"/>
    <property type="evidence" value="ECO:0007669"/>
    <property type="project" value="TreeGrafter"/>
</dbReference>
<evidence type="ECO:0000256" key="2">
    <source>
        <dbReference type="ARBA" id="ARBA00007613"/>
    </source>
</evidence>
<dbReference type="AlphaFoldDB" id="A0A7V2ZH66"/>
<dbReference type="GO" id="GO:0015562">
    <property type="term" value="F:efflux transmembrane transporter activity"/>
    <property type="evidence" value="ECO:0007669"/>
    <property type="project" value="InterPro"/>
</dbReference>
<evidence type="ECO:0000256" key="7">
    <source>
        <dbReference type="ARBA" id="ARBA00023237"/>
    </source>
</evidence>
<dbReference type="InterPro" id="IPR003423">
    <property type="entry name" value="OMP_efflux"/>
</dbReference>
<dbReference type="Gene3D" id="1.20.1600.10">
    <property type="entry name" value="Outer membrane efflux proteins (OEP)"/>
    <property type="match status" value="1"/>
</dbReference>
<dbReference type="InterPro" id="IPR051906">
    <property type="entry name" value="TolC-like"/>
</dbReference>
<evidence type="ECO:0000256" key="1">
    <source>
        <dbReference type="ARBA" id="ARBA00004442"/>
    </source>
</evidence>
<dbReference type="PANTHER" id="PTHR30026:SF20">
    <property type="entry name" value="OUTER MEMBRANE PROTEIN TOLC"/>
    <property type="match status" value="1"/>
</dbReference>
<dbReference type="GO" id="GO:0015288">
    <property type="term" value="F:porin activity"/>
    <property type="evidence" value="ECO:0007669"/>
    <property type="project" value="TreeGrafter"/>
</dbReference>
<reference evidence="8" key="1">
    <citation type="journal article" date="2020" name="mSystems">
        <title>Genome- and Community-Level Interaction Insights into Carbon Utilization and Element Cycling Functions of Hydrothermarchaeota in Hydrothermal Sediment.</title>
        <authorList>
            <person name="Zhou Z."/>
            <person name="Liu Y."/>
            <person name="Xu W."/>
            <person name="Pan J."/>
            <person name="Luo Z.H."/>
            <person name="Li M."/>
        </authorList>
    </citation>
    <scope>NUCLEOTIDE SEQUENCE [LARGE SCALE GENOMIC DNA]</scope>
    <source>
        <strain evidence="8">SpSt-479</strain>
    </source>
</reference>
<dbReference type="EMBL" id="DSUJ01000002">
    <property type="protein sequence ID" value="HFI89919.1"/>
    <property type="molecule type" value="Genomic_DNA"/>
</dbReference>
<dbReference type="GO" id="GO:0009279">
    <property type="term" value="C:cell outer membrane"/>
    <property type="evidence" value="ECO:0007669"/>
    <property type="project" value="UniProtKB-SubCell"/>
</dbReference>
<keyword evidence="7" id="KW-0998">Cell outer membrane</keyword>
<dbReference type="SUPFAM" id="SSF56954">
    <property type="entry name" value="Outer membrane efflux proteins (OEP)"/>
    <property type="match status" value="1"/>
</dbReference>
<evidence type="ECO:0000313" key="8">
    <source>
        <dbReference type="EMBL" id="HFI89919.1"/>
    </source>
</evidence>
<gene>
    <name evidence="8" type="ORF">ENS31_00145</name>
</gene>
<dbReference type="Pfam" id="PF02321">
    <property type="entry name" value="OEP"/>
    <property type="match status" value="2"/>
</dbReference>